<accession>A0A2R6R910</accession>
<dbReference type="STRING" id="1590841.A0A2R6R910"/>
<dbReference type="GO" id="GO:0005576">
    <property type="term" value="C:extracellular region"/>
    <property type="evidence" value="ECO:0007669"/>
    <property type="project" value="UniProtKB-SubCell"/>
</dbReference>
<keyword evidence="7" id="KW-0675">Receptor</keyword>
<dbReference type="GO" id="GO:0060320">
    <property type="term" value="P:rejection of self pollen"/>
    <property type="evidence" value="ECO:0007669"/>
    <property type="project" value="UniProtKB-KW"/>
</dbReference>
<gene>
    <name evidence="7" type="ORF">CEY00_Acc08910</name>
</gene>
<name>A0A2R6R910_ACTCC</name>
<dbReference type="PANTHER" id="PTHR31232">
    <property type="match status" value="1"/>
</dbReference>
<evidence type="ECO:0000256" key="5">
    <source>
        <dbReference type="ARBA" id="ARBA00022729"/>
    </source>
</evidence>
<feature type="signal peptide" evidence="6">
    <location>
        <begin position="1"/>
        <end position="19"/>
    </location>
</feature>
<dbReference type="Gramene" id="PSS24033">
    <property type="protein sequence ID" value="PSS24033"/>
    <property type="gene ID" value="CEY00_Acc08910"/>
</dbReference>
<feature type="chain" id="PRO_5025083655" description="S-protein homolog" evidence="6">
    <location>
        <begin position="20"/>
        <end position="143"/>
    </location>
</feature>
<dbReference type="OrthoDB" id="1848419at2759"/>
<evidence type="ECO:0000256" key="1">
    <source>
        <dbReference type="ARBA" id="ARBA00004613"/>
    </source>
</evidence>
<comment type="caution">
    <text evidence="7">The sequence shown here is derived from an EMBL/GenBank/DDBJ whole genome shotgun (WGS) entry which is preliminary data.</text>
</comment>
<protein>
    <recommendedName>
        <fullName evidence="6">S-protein homolog</fullName>
    </recommendedName>
</protein>
<dbReference type="AlphaFoldDB" id="A0A2R6R910"/>
<evidence type="ECO:0000256" key="6">
    <source>
        <dbReference type="RuleBase" id="RU367044"/>
    </source>
</evidence>
<sequence>MIRTLVAFLILTFYLACSASEDALTARYEVHIVDDLNDAVNNLTVHCQSGDQNIPYRYLHPHEDFYFGFNLQIFNKSLFFCHFWWAGRQQTFDVYNKSYAQKCLRHDQDTNTCYWSVRSDGFYFANYPLPPLSSYWQKVYDWQ</sequence>
<dbReference type="InterPro" id="IPR010264">
    <property type="entry name" value="Self-incomp_S1"/>
</dbReference>
<reference evidence="7 8" key="1">
    <citation type="submission" date="2017-07" db="EMBL/GenBank/DDBJ databases">
        <title>An improved, manually edited Actinidia chinensis var. chinensis (kiwifruit) genome highlights the challenges associated with draft genomes and gene prediction in plants.</title>
        <authorList>
            <person name="Pilkington S."/>
            <person name="Crowhurst R."/>
            <person name="Hilario E."/>
            <person name="Nardozza S."/>
            <person name="Fraser L."/>
            <person name="Peng Y."/>
            <person name="Gunaseelan K."/>
            <person name="Simpson R."/>
            <person name="Tahir J."/>
            <person name="Deroles S."/>
            <person name="Templeton K."/>
            <person name="Luo Z."/>
            <person name="Davy M."/>
            <person name="Cheng C."/>
            <person name="Mcneilage M."/>
            <person name="Scaglione D."/>
            <person name="Liu Y."/>
            <person name="Zhang Q."/>
            <person name="Datson P."/>
            <person name="De Silva N."/>
            <person name="Gardiner S."/>
            <person name="Bassett H."/>
            <person name="Chagne D."/>
            <person name="Mccallum J."/>
            <person name="Dzierzon H."/>
            <person name="Deng C."/>
            <person name="Wang Y.-Y."/>
            <person name="Barron N."/>
            <person name="Manako K."/>
            <person name="Bowen J."/>
            <person name="Foster T."/>
            <person name="Erridge Z."/>
            <person name="Tiffin H."/>
            <person name="Waite C."/>
            <person name="Davies K."/>
            <person name="Grierson E."/>
            <person name="Laing W."/>
            <person name="Kirk R."/>
            <person name="Chen X."/>
            <person name="Wood M."/>
            <person name="Montefiori M."/>
            <person name="Brummell D."/>
            <person name="Schwinn K."/>
            <person name="Catanach A."/>
            <person name="Fullerton C."/>
            <person name="Li D."/>
            <person name="Meiyalaghan S."/>
            <person name="Nieuwenhuizen N."/>
            <person name="Read N."/>
            <person name="Prakash R."/>
            <person name="Hunter D."/>
            <person name="Zhang H."/>
            <person name="Mckenzie M."/>
            <person name="Knabel M."/>
            <person name="Harris A."/>
            <person name="Allan A."/>
            <person name="Chen A."/>
            <person name="Janssen B."/>
            <person name="Plunkett B."/>
            <person name="Dwamena C."/>
            <person name="Voogd C."/>
            <person name="Leif D."/>
            <person name="Lafferty D."/>
            <person name="Souleyre E."/>
            <person name="Varkonyi-Gasic E."/>
            <person name="Gambi F."/>
            <person name="Hanley J."/>
            <person name="Yao J.-L."/>
            <person name="Cheung J."/>
            <person name="David K."/>
            <person name="Warren B."/>
            <person name="Marsh K."/>
            <person name="Snowden K."/>
            <person name="Lin-Wang K."/>
            <person name="Brian L."/>
            <person name="Martinez-Sanchez M."/>
            <person name="Wang M."/>
            <person name="Ileperuma N."/>
            <person name="Macnee N."/>
            <person name="Campin R."/>
            <person name="Mcatee P."/>
            <person name="Drummond R."/>
            <person name="Espley R."/>
            <person name="Ireland H."/>
            <person name="Wu R."/>
            <person name="Atkinson R."/>
            <person name="Karunairetnam S."/>
            <person name="Bulley S."/>
            <person name="Chunkath S."/>
            <person name="Hanley Z."/>
            <person name="Storey R."/>
            <person name="Thrimawithana A."/>
            <person name="Thomson S."/>
            <person name="David C."/>
            <person name="Testolin R."/>
        </authorList>
    </citation>
    <scope>NUCLEOTIDE SEQUENCE [LARGE SCALE GENOMIC DNA]</scope>
    <source>
        <strain evidence="8">cv. Red5</strain>
        <tissue evidence="7">Young leaf</tissue>
    </source>
</reference>
<keyword evidence="4 6" id="KW-0964">Secreted</keyword>
<dbReference type="OMA" id="YCTEREY"/>
<proteinExistence type="inferred from homology"/>
<keyword evidence="5 6" id="KW-0732">Signal</keyword>
<organism evidence="7 8">
    <name type="scientific">Actinidia chinensis var. chinensis</name>
    <name type="common">Chinese soft-hair kiwi</name>
    <dbReference type="NCBI Taxonomy" id="1590841"/>
    <lineage>
        <taxon>Eukaryota</taxon>
        <taxon>Viridiplantae</taxon>
        <taxon>Streptophyta</taxon>
        <taxon>Embryophyta</taxon>
        <taxon>Tracheophyta</taxon>
        <taxon>Spermatophyta</taxon>
        <taxon>Magnoliopsida</taxon>
        <taxon>eudicotyledons</taxon>
        <taxon>Gunneridae</taxon>
        <taxon>Pentapetalae</taxon>
        <taxon>asterids</taxon>
        <taxon>Ericales</taxon>
        <taxon>Actinidiaceae</taxon>
        <taxon>Actinidia</taxon>
    </lineage>
</organism>
<keyword evidence="8" id="KW-1185">Reference proteome</keyword>
<comment type="subcellular location">
    <subcellularLocation>
        <location evidence="1 6">Secreted</location>
    </subcellularLocation>
</comment>
<reference evidence="8" key="2">
    <citation type="journal article" date="2018" name="BMC Genomics">
        <title>A manually annotated Actinidia chinensis var. chinensis (kiwifruit) genome highlights the challenges associated with draft genomes and gene prediction in plants.</title>
        <authorList>
            <person name="Pilkington S.M."/>
            <person name="Crowhurst R."/>
            <person name="Hilario E."/>
            <person name="Nardozza S."/>
            <person name="Fraser L."/>
            <person name="Peng Y."/>
            <person name="Gunaseelan K."/>
            <person name="Simpson R."/>
            <person name="Tahir J."/>
            <person name="Deroles S.C."/>
            <person name="Templeton K."/>
            <person name="Luo Z."/>
            <person name="Davy M."/>
            <person name="Cheng C."/>
            <person name="McNeilage M."/>
            <person name="Scaglione D."/>
            <person name="Liu Y."/>
            <person name="Zhang Q."/>
            <person name="Datson P."/>
            <person name="De Silva N."/>
            <person name="Gardiner S.E."/>
            <person name="Bassett H."/>
            <person name="Chagne D."/>
            <person name="McCallum J."/>
            <person name="Dzierzon H."/>
            <person name="Deng C."/>
            <person name="Wang Y.Y."/>
            <person name="Barron L."/>
            <person name="Manako K."/>
            <person name="Bowen J."/>
            <person name="Foster T.M."/>
            <person name="Erridge Z.A."/>
            <person name="Tiffin H."/>
            <person name="Waite C.N."/>
            <person name="Davies K.M."/>
            <person name="Grierson E.P."/>
            <person name="Laing W.A."/>
            <person name="Kirk R."/>
            <person name="Chen X."/>
            <person name="Wood M."/>
            <person name="Montefiori M."/>
            <person name="Brummell D.A."/>
            <person name="Schwinn K.E."/>
            <person name="Catanach A."/>
            <person name="Fullerton C."/>
            <person name="Li D."/>
            <person name="Meiyalaghan S."/>
            <person name="Nieuwenhuizen N."/>
            <person name="Read N."/>
            <person name="Prakash R."/>
            <person name="Hunter D."/>
            <person name="Zhang H."/>
            <person name="McKenzie M."/>
            <person name="Knabel M."/>
            <person name="Harris A."/>
            <person name="Allan A.C."/>
            <person name="Gleave A."/>
            <person name="Chen A."/>
            <person name="Janssen B.J."/>
            <person name="Plunkett B."/>
            <person name="Ampomah-Dwamena C."/>
            <person name="Voogd C."/>
            <person name="Leif D."/>
            <person name="Lafferty D."/>
            <person name="Souleyre E.J.F."/>
            <person name="Varkonyi-Gasic E."/>
            <person name="Gambi F."/>
            <person name="Hanley J."/>
            <person name="Yao J.L."/>
            <person name="Cheung J."/>
            <person name="David K.M."/>
            <person name="Warren B."/>
            <person name="Marsh K."/>
            <person name="Snowden K.C."/>
            <person name="Lin-Wang K."/>
            <person name="Brian L."/>
            <person name="Martinez-Sanchez M."/>
            <person name="Wang M."/>
            <person name="Ileperuma N."/>
            <person name="Macnee N."/>
            <person name="Campin R."/>
            <person name="McAtee P."/>
            <person name="Drummond R.S.M."/>
            <person name="Espley R.V."/>
            <person name="Ireland H.S."/>
            <person name="Wu R."/>
            <person name="Atkinson R.G."/>
            <person name="Karunairetnam S."/>
            <person name="Bulley S."/>
            <person name="Chunkath S."/>
            <person name="Hanley Z."/>
            <person name="Storey R."/>
            <person name="Thrimawithana A.H."/>
            <person name="Thomson S."/>
            <person name="David C."/>
            <person name="Testolin R."/>
            <person name="Huang H."/>
            <person name="Hellens R.P."/>
            <person name="Schaffer R.J."/>
        </authorList>
    </citation>
    <scope>NUCLEOTIDE SEQUENCE [LARGE SCALE GENOMIC DNA]</scope>
    <source>
        <strain evidence="8">cv. Red5</strain>
    </source>
</reference>
<dbReference type="Pfam" id="PF05938">
    <property type="entry name" value="Self-incomp_S1"/>
    <property type="match status" value="1"/>
</dbReference>
<dbReference type="PANTHER" id="PTHR31232:SF155">
    <property type="entry name" value="PLANT SELF-INCOMPATIBILITY PROTEIN S1 FAMILY"/>
    <property type="match status" value="1"/>
</dbReference>
<evidence type="ECO:0000313" key="7">
    <source>
        <dbReference type="EMBL" id="PSS24033.1"/>
    </source>
</evidence>
<keyword evidence="3 6" id="KW-0713">Self-incompatibility</keyword>
<evidence type="ECO:0000256" key="3">
    <source>
        <dbReference type="ARBA" id="ARBA00022471"/>
    </source>
</evidence>
<dbReference type="Proteomes" id="UP000241394">
    <property type="component" value="Chromosome LG8"/>
</dbReference>
<comment type="similarity">
    <text evidence="2 6">Belongs to the plant self-incompatibility (S1) protein family.</text>
</comment>
<evidence type="ECO:0000256" key="2">
    <source>
        <dbReference type="ARBA" id="ARBA00005581"/>
    </source>
</evidence>
<dbReference type="InParanoid" id="A0A2R6R910"/>
<evidence type="ECO:0000256" key="4">
    <source>
        <dbReference type="ARBA" id="ARBA00022525"/>
    </source>
</evidence>
<dbReference type="EMBL" id="NKQK01000008">
    <property type="protein sequence ID" value="PSS24033.1"/>
    <property type="molecule type" value="Genomic_DNA"/>
</dbReference>
<evidence type="ECO:0000313" key="8">
    <source>
        <dbReference type="Proteomes" id="UP000241394"/>
    </source>
</evidence>